<dbReference type="AlphaFoldDB" id="A0AAV5STQ5"/>
<evidence type="ECO:0008006" key="3">
    <source>
        <dbReference type="Google" id="ProtNLM"/>
    </source>
</evidence>
<comment type="caution">
    <text evidence="1">The sequence shown here is derived from an EMBL/GenBank/DDBJ whole genome shotgun (WGS) entry which is preliminary data.</text>
</comment>
<evidence type="ECO:0000313" key="1">
    <source>
        <dbReference type="EMBL" id="GMS86727.1"/>
    </source>
</evidence>
<evidence type="ECO:0000313" key="2">
    <source>
        <dbReference type="Proteomes" id="UP001432027"/>
    </source>
</evidence>
<gene>
    <name evidence="1" type="ORF">PENTCL1PPCAC_8902</name>
</gene>
<dbReference type="EMBL" id="BTSX01000002">
    <property type="protein sequence ID" value="GMS86727.1"/>
    <property type="molecule type" value="Genomic_DNA"/>
</dbReference>
<name>A0AAV5STQ5_9BILA</name>
<accession>A0AAV5STQ5</accession>
<proteinExistence type="predicted"/>
<sequence>SSDSTIENNSNSRAERIIWYRESSGSVKTGPFPLDEVSSWYERCQILPSAEFIINDGASWIDVKIVRPM</sequence>
<feature type="non-terminal residue" evidence="1">
    <location>
        <position position="69"/>
    </location>
</feature>
<feature type="non-terminal residue" evidence="1">
    <location>
        <position position="1"/>
    </location>
</feature>
<keyword evidence="2" id="KW-1185">Reference proteome</keyword>
<organism evidence="1 2">
    <name type="scientific">Pristionchus entomophagus</name>
    <dbReference type="NCBI Taxonomy" id="358040"/>
    <lineage>
        <taxon>Eukaryota</taxon>
        <taxon>Metazoa</taxon>
        <taxon>Ecdysozoa</taxon>
        <taxon>Nematoda</taxon>
        <taxon>Chromadorea</taxon>
        <taxon>Rhabditida</taxon>
        <taxon>Rhabditina</taxon>
        <taxon>Diplogasteromorpha</taxon>
        <taxon>Diplogasteroidea</taxon>
        <taxon>Neodiplogasteridae</taxon>
        <taxon>Pristionchus</taxon>
    </lineage>
</organism>
<reference evidence="1" key="1">
    <citation type="submission" date="2023-10" db="EMBL/GenBank/DDBJ databases">
        <title>Genome assembly of Pristionchus species.</title>
        <authorList>
            <person name="Yoshida K."/>
            <person name="Sommer R.J."/>
        </authorList>
    </citation>
    <scope>NUCLEOTIDE SEQUENCE</scope>
    <source>
        <strain evidence="1">RS0144</strain>
    </source>
</reference>
<protein>
    <recommendedName>
        <fullName evidence="3">GYF domain-containing protein</fullName>
    </recommendedName>
</protein>
<dbReference type="Proteomes" id="UP001432027">
    <property type="component" value="Unassembled WGS sequence"/>
</dbReference>